<protein>
    <recommendedName>
        <fullName evidence="3">Secreted protein</fullName>
    </recommendedName>
</protein>
<evidence type="ECO:0008006" key="3">
    <source>
        <dbReference type="Google" id="ProtNLM"/>
    </source>
</evidence>
<gene>
    <name evidence="1" type="ORF">PR048_017414</name>
</gene>
<organism evidence="1 2">
    <name type="scientific">Dryococelus australis</name>
    <dbReference type="NCBI Taxonomy" id="614101"/>
    <lineage>
        <taxon>Eukaryota</taxon>
        <taxon>Metazoa</taxon>
        <taxon>Ecdysozoa</taxon>
        <taxon>Arthropoda</taxon>
        <taxon>Hexapoda</taxon>
        <taxon>Insecta</taxon>
        <taxon>Pterygota</taxon>
        <taxon>Neoptera</taxon>
        <taxon>Polyneoptera</taxon>
        <taxon>Phasmatodea</taxon>
        <taxon>Verophasmatodea</taxon>
        <taxon>Anareolatae</taxon>
        <taxon>Phasmatidae</taxon>
        <taxon>Eurycanthinae</taxon>
        <taxon>Dryococelus</taxon>
    </lineage>
</organism>
<reference evidence="1 2" key="1">
    <citation type="submission" date="2023-02" db="EMBL/GenBank/DDBJ databases">
        <title>LHISI_Scaffold_Assembly.</title>
        <authorList>
            <person name="Stuart O.P."/>
            <person name="Cleave R."/>
            <person name="Magrath M.J.L."/>
            <person name="Mikheyev A.S."/>
        </authorList>
    </citation>
    <scope>NUCLEOTIDE SEQUENCE [LARGE SCALE GENOMIC DNA]</scope>
    <source>
        <strain evidence="1">Daus_M_001</strain>
        <tissue evidence="1">Leg muscle</tissue>
    </source>
</reference>
<comment type="caution">
    <text evidence="1">The sequence shown here is derived from an EMBL/GenBank/DDBJ whole genome shotgun (WGS) entry which is preliminary data.</text>
</comment>
<proteinExistence type="predicted"/>
<name>A0ABQ9H9Q6_9NEOP</name>
<evidence type="ECO:0000313" key="1">
    <source>
        <dbReference type="EMBL" id="KAJ8880941.1"/>
    </source>
</evidence>
<dbReference type="Proteomes" id="UP001159363">
    <property type="component" value="Chromosome 5"/>
</dbReference>
<keyword evidence="2" id="KW-1185">Reference proteome</keyword>
<dbReference type="EMBL" id="JARBHB010000006">
    <property type="protein sequence ID" value="KAJ8880941.1"/>
    <property type="molecule type" value="Genomic_DNA"/>
</dbReference>
<accession>A0ABQ9H9Q6</accession>
<evidence type="ECO:0000313" key="2">
    <source>
        <dbReference type="Proteomes" id="UP001159363"/>
    </source>
</evidence>
<sequence length="77" mass="8668">MSMSIFVYTQHARTPGWPITFLVPCNLRGFAQKYRACPILRNCAVACVACEIPRILCVSCNGRFADCKETARTLRRA</sequence>